<comment type="pathway">
    <text evidence="4">Protein modification; protein glycosylation.</text>
</comment>
<evidence type="ECO:0000256" key="7">
    <source>
        <dbReference type="ARBA" id="ARBA00022490"/>
    </source>
</evidence>
<dbReference type="GO" id="GO:0000139">
    <property type="term" value="C:Golgi membrane"/>
    <property type="evidence" value="ECO:0007669"/>
    <property type="project" value="UniProtKB-SubCell"/>
</dbReference>
<evidence type="ECO:0000256" key="19">
    <source>
        <dbReference type="ARBA" id="ARBA00058437"/>
    </source>
</evidence>
<dbReference type="GO" id="GO:0060271">
    <property type="term" value="P:cilium assembly"/>
    <property type="evidence" value="ECO:0007669"/>
    <property type="project" value="InterPro"/>
</dbReference>
<evidence type="ECO:0000313" key="26">
    <source>
        <dbReference type="Proteomes" id="UP000322234"/>
    </source>
</evidence>
<keyword evidence="12" id="KW-0735">Signal-anchor</keyword>
<evidence type="ECO:0000256" key="9">
    <source>
        <dbReference type="ARBA" id="ARBA00022679"/>
    </source>
</evidence>
<dbReference type="FunFam" id="3.90.550.50:FF:000014">
    <property type="entry name" value="Hexosyltransferase"/>
    <property type="match status" value="1"/>
</dbReference>
<dbReference type="PROSITE" id="PS50896">
    <property type="entry name" value="LISH"/>
    <property type="match status" value="1"/>
</dbReference>
<name>A0A6B0QP30_9CETA</name>
<dbReference type="FunFam" id="1.25.10.10:FF:000124">
    <property type="entry name" value="lisH domain-containing protein ARMC9 isoform X1"/>
    <property type="match status" value="1"/>
</dbReference>
<dbReference type="Gene3D" id="1.25.10.10">
    <property type="entry name" value="Leucine-rich Repeat Variant"/>
    <property type="match status" value="1"/>
</dbReference>
<evidence type="ECO:0000256" key="5">
    <source>
        <dbReference type="ARBA" id="ARBA00008661"/>
    </source>
</evidence>
<evidence type="ECO:0000256" key="16">
    <source>
        <dbReference type="ARBA" id="ARBA00023180"/>
    </source>
</evidence>
<dbReference type="InterPro" id="IPR011989">
    <property type="entry name" value="ARM-like"/>
</dbReference>
<sequence length="1320" mass="149308">MVDVLAHESELLGLVKEYLDFAEFEDTLKTFLKECKIKGKPLSKSTCGSLRDPKSLKFQRDLLAAFDSGDQKVFFRLWEEHIPRPIRDGDSLAQKLEFYLHIHFAIYLLKHSAGRPDKEDLDERISYFKTFLETKGAALSQTTEFLPFYALPFVPNPMAHPSFKELFQDSWTPELKLKLEKFLALMFKASNTPKLLTLYKENGQSNKDVLQQLHQQLVEAERRSMTYLKRYNRIQADYHNLIGVTAELVDSLEATVSGKMITPEYLQSVCVRLFSNQMRQSLAHSVDFTRPGTASTMLRASLAPVKLKDVPLLPSLDYEKLKKDLILGSDRLKAFLLQALRWRLTTSHPGEQRETVLQAYISNDLLDCHSHSQRSVLQLLQSKSEVVRQYTARLINAFASLAEGRRYLAQSTKVLRMLEERLKEEDKDVITRENVLGALQKFSLRRPLQTAMIQDGLIFWLIDILKEPDCLSDYTLEYSVALLMNLCLRSAGKNMCAKVAGLVLKVLSDLLGHENHEIQPYVNGALYSILSIPSIREEARAMGMEDILRCFIKEGNAEMIRQIEFIIKQLNAGPGQSSHFMSPLKQEDHDTMEADLDKDELIQPQLGELSGEKLLTTEYLGIMTNTGKARRRGTAGVQWGGPEPLRRPVTPGGHRTGYPALDDHLSSPQMAQHARNGCLLSLPNTHTPVCRGGKPAAPEPCPSFSSATDAKPGEWSPAGRQGEPRLPPAGAPSQSREGPRAPESGDTTRTGRNVRYCVCSEQAPTSAVVTADLQLLQQWGLVELVQMKFHSNDQVRYFDEQSPLRQALSALIRILMQTVSPSKEMKGDGDVLPWESQLWDYDSAAFQTQGIHIKLLLQAPGPPHPRDAGHEPTQGQVISSGPSVLLMWPPAGQPSQLQDLFHKEPAEPTDELKSDLKMSGHLGKRTVYKSVCLSLALLVAVTVFQRSLTPSQFLQEPPPASLRQQKAQKPSGLLVNPDSFWKSAKEVVTPTPVVSRRPQAWDVNTTNCSANVNLTHQSWFQGLEPHFQQFLLYRHCRYFPMLLNHPEKCSGDVYLLVVVKSIIAQHDRREAIRQTWGREQESAGRGRGAVRTLFLLGKASKPEEQSHYQQLLAYEDRIYGDILQWDFLDSFFNLTLKEIHFLKWLDIYCPDVRFVFKGDDDVFVNPTNLLEFLADRRPQEDLFVGDILHHARPIRRKDSKYYIPGILYNQNSYPPYAGGGGFLMAGGLAQRLHHSCDTLELYPIDDVFLGMCLEVLGVRPMAHEGFKTFGISRNRNSRMNKEPCFFRSMLVVHKLLPTELLAMWELVHGNLTCSRKLQVL</sequence>
<keyword evidence="8" id="KW-0328">Glycosyltransferase</keyword>
<dbReference type="GO" id="GO:0018146">
    <property type="term" value="P:keratan sulfate proteoglycan biosynthetic process"/>
    <property type="evidence" value="ECO:0007669"/>
    <property type="project" value="UniProtKB-ARBA"/>
</dbReference>
<dbReference type="InterPro" id="IPR016024">
    <property type="entry name" value="ARM-type_fold"/>
</dbReference>
<accession>A0A6B0QP30</accession>
<evidence type="ECO:0000256" key="1">
    <source>
        <dbReference type="ARBA" id="ARBA00004114"/>
    </source>
</evidence>
<dbReference type="Pfam" id="PF23138">
    <property type="entry name" value="CTLH_Armc9"/>
    <property type="match status" value="1"/>
</dbReference>
<evidence type="ECO:0000256" key="2">
    <source>
        <dbReference type="ARBA" id="ARBA00004120"/>
    </source>
</evidence>
<comment type="caution">
    <text evidence="25">The sequence shown here is derived from an EMBL/GenBank/DDBJ whole genome shotgun (WGS) entry which is preliminary data.</text>
</comment>
<dbReference type="InterPro" id="IPR006594">
    <property type="entry name" value="LisH"/>
</dbReference>
<evidence type="ECO:0000256" key="11">
    <source>
        <dbReference type="ARBA" id="ARBA00022794"/>
    </source>
</evidence>
<evidence type="ECO:0000259" key="23">
    <source>
        <dbReference type="Pfam" id="PF21050"/>
    </source>
</evidence>
<evidence type="ECO:0000256" key="12">
    <source>
        <dbReference type="ARBA" id="ARBA00022968"/>
    </source>
</evidence>
<dbReference type="GO" id="GO:0097542">
    <property type="term" value="C:ciliary tip"/>
    <property type="evidence" value="ECO:0007669"/>
    <property type="project" value="TreeGrafter"/>
</dbReference>
<evidence type="ECO:0000256" key="14">
    <source>
        <dbReference type="ARBA" id="ARBA00023034"/>
    </source>
</evidence>
<comment type="subcellular location">
    <subcellularLocation>
        <location evidence="2">Cytoplasm</location>
        <location evidence="2">Cytoskeleton</location>
        <location evidence="2">Cilium basal body</location>
    </subcellularLocation>
    <subcellularLocation>
        <location evidence="1">Cytoplasm</location>
        <location evidence="1">Cytoskeleton</location>
        <location evidence="1">Microtubule organizing center</location>
        <location evidence="1">Centrosome</location>
        <location evidence="1">Centriole</location>
    </subcellularLocation>
    <subcellularLocation>
        <location evidence="3">Golgi apparatus membrane</location>
        <topology evidence="3">Single-pass type II membrane protein</topology>
    </subcellularLocation>
</comment>
<dbReference type="InterPro" id="IPR048959">
    <property type="entry name" value="ARMC9_ARM_dom"/>
</dbReference>
<keyword evidence="10" id="KW-0812">Transmembrane</keyword>
<evidence type="ECO:0000256" key="21">
    <source>
        <dbReference type="ARBA" id="ARBA00067698"/>
    </source>
</evidence>
<keyword evidence="13" id="KW-1133">Transmembrane helix</keyword>
<evidence type="ECO:0000259" key="24">
    <source>
        <dbReference type="Pfam" id="PF23138"/>
    </source>
</evidence>
<dbReference type="Pfam" id="PF01762">
    <property type="entry name" value="Galactosyl_T"/>
    <property type="match status" value="1"/>
</dbReference>
<dbReference type="InterPro" id="IPR048957">
    <property type="entry name" value="ARMC9_LisH"/>
</dbReference>
<organism evidence="25 26">
    <name type="scientific">Bos mutus</name>
    <name type="common">wild yak</name>
    <dbReference type="NCBI Taxonomy" id="72004"/>
    <lineage>
        <taxon>Eukaryota</taxon>
        <taxon>Metazoa</taxon>
        <taxon>Chordata</taxon>
        <taxon>Craniata</taxon>
        <taxon>Vertebrata</taxon>
        <taxon>Euteleostomi</taxon>
        <taxon>Mammalia</taxon>
        <taxon>Eutheria</taxon>
        <taxon>Laurasiatheria</taxon>
        <taxon>Artiodactyla</taxon>
        <taxon>Ruminantia</taxon>
        <taxon>Pecora</taxon>
        <taxon>Bovidae</taxon>
        <taxon>Bovinae</taxon>
        <taxon>Bos</taxon>
    </lineage>
</organism>
<evidence type="ECO:0000256" key="18">
    <source>
        <dbReference type="ARBA" id="ARBA00023273"/>
    </source>
</evidence>
<feature type="domain" description="LisH" evidence="23">
    <location>
        <begin position="452"/>
        <end position="571"/>
    </location>
</feature>
<evidence type="ECO:0000256" key="15">
    <source>
        <dbReference type="ARBA" id="ARBA00023136"/>
    </source>
</evidence>
<protein>
    <recommendedName>
        <fullName evidence="6">LisH domain-containing protein ARMC9</fullName>
    </recommendedName>
    <alternativeName>
        <fullName evidence="21">UDP-GlcNAc:betaGal beta-1,3-N-acetylglucosaminyltransferase 7</fullName>
    </alternativeName>
</protein>
<keyword evidence="11" id="KW-0970">Cilium biogenesis/degradation</keyword>
<evidence type="ECO:0000256" key="8">
    <source>
        <dbReference type="ARBA" id="ARBA00022676"/>
    </source>
</evidence>
<keyword evidence="7" id="KW-0963">Cytoplasm</keyword>
<dbReference type="SMART" id="SM00667">
    <property type="entry name" value="LisH"/>
    <property type="match status" value="1"/>
</dbReference>
<reference evidence="25" key="1">
    <citation type="submission" date="2019-10" db="EMBL/GenBank/DDBJ databases">
        <title>The sequence and de novo assembly of the wild yak genome.</title>
        <authorList>
            <person name="Liu Y."/>
        </authorList>
    </citation>
    <scope>NUCLEOTIDE SEQUENCE [LARGE SCALE GENOMIC DNA]</scope>
    <source>
        <strain evidence="25">WY2019</strain>
    </source>
</reference>
<dbReference type="Proteomes" id="UP000322234">
    <property type="component" value="Unassembled WGS sequence"/>
</dbReference>
<keyword evidence="9" id="KW-0808">Transferase</keyword>
<dbReference type="PANTHER" id="PTHR14881">
    <property type="entry name" value="LISH DOMAIN-CONTAINING PROTEIN ARMC9"/>
    <property type="match status" value="1"/>
</dbReference>
<evidence type="ECO:0000256" key="20">
    <source>
        <dbReference type="ARBA" id="ARBA00065819"/>
    </source>
</evidence>
<dbReference type="InterPro" id="IPR002659">
    <property type="entry name" value="Glyco_trans_31"/>
</dbReference>
<evidence type="ECO:0000256" key="3">
    <source>
        <dbReference type="ARBA" id="ARBA00004323"/>
    </source>
</evidence>
<keyword evidence="16" id="KW-0325">Glycoprotein</keyword>
<comment type="subunit">
    <text evidence="20">Interacts with TOGARAM1, CCDC66, CEP104, CSPP1 and CEP290. Interacts with NDUFAF2.</text>
</comment>
<dbReference type="EMBL" id="VBQZ03000001">
    <property type="protein sequence ID" value="MXQ79359.1"/>
    <property type="molecule type" value="Genomic_DNA"/>
</dbReference>
<comment type="similarity">
    <text evidence="5">Belongs to the glycosyltransferase 31 family.</text>
</comment>
<evidence type="ECO:0000256" key="22">
    <source>
        <dbReference type="SAM" id="MobiDB-lite"/>
    </source>
</evidence>
<dbReference type="GO" id="GO:0005814">
    <property type="term" value="C:centriole"/>
    <property type="evidence" value="ECO:0007669"/>
    <property type="project" value="UniProtKB-SubCell"/>
</dbReference>
<feature type="region of interest" description="Disordered" evidence="22">
    <location>
        <begin position="631"/>
        <end position="660"/>
    </location>
</feature>
<proteinExistence type="inferred from homology"/>
<evidence type="ECO:0000256" key="13">
    <source>
        <dbReference type="ARBA" id="ARBA00022989"/>
    </source>
</evidence>
<evidence type="ECO:0000256" key="6">
    <source>
        <dbReference type="ARBA" id="ARBA00021146"/>
    </source>
</evidence>
<keyword evidence="26" id="KW-1185">Reference proteome</keyword>
<feature type="region of interest" description="Disordered" evidence="22">
    <location>
        <begin position="690"/>
        <end position="750"/>
    </location>
</feature>
<dbReference type="GO" id="GO:0016758">
    <property type="term" value="F:hexosyltransferase activity"/>
    <property type="evidence" value="ECO:0007669"/>
    <property type="project" value="InterPro"/>
</dbReference>
<dbReference type="Pfam" id="PF21051">
    <property type="entry name" value="ARMC9_LisH"/>
    <property type="match status" value="1"/>
</dbReference>
<dbReference type="InterPro" id="IPR056327">
    <property type="entry name" value="ARMC9_CTLH-like_dom"/>
</dbReference>
<keyword evidence="17" id="KW-0206">Cytoskeleton</keyword>
<dbReference type="Gene3D" id="3.90.550.50">
    <property type="match status" value="1"/>
</dbReference>
<gene>
    <name evidence="25" type="ORF">E5288_WYG000369</name>
</gene>
<evidence type="ECO:0000313" key="25">
    <source>
        <dbReference type="EMBL" id="MXQ79359.1"/>
    </source>
</evidence>
<evidence type="ECO:0000256" key="10">
    <source>
        <dbReference type="ARBA" id="ARBA00022692"/>
    </source>
</evidence>
<dbReference type="SUPFAM" id="SSF48371">
    <property type="entry name" value="ARM repeat"/>
    <property type="match status" value="1"/>
</dbReference>
<dbReference type="Pfam" id="PF21050">
    <property type="entry name" value="ARMC9_ARM"/>
    <property type="match status" value="1"/>
</dbReference>
<evidence type="ECO:0000256" key="4">
    <source>
        <dbReference type="ARBA" id="ARBA00004922"/>
    </source>
</evidence>
<dbReference type="GO" id="GO:0036064">
    <property type="term" value="C:ciliary basal body"/>
    <property type="evidence" value="ECO:0007669"/>
    <property type="project" value="InterPro"/>
</dbReference>
<comment type="function">
    <text evidence="19">N-acetyl glucosamine (GlcNAc) transferase that catalyzes the transfer of GlcNAc via a beta1-&gt;3 linkage from UDP-GlcNAc to the non-reducing terminal galactose (Gal) in the linearly growing chain of N- and O-linked keratan sulfate proteoglycans. Cooperates with B4GALT4 galactosyltransferase and CHST6 and CHST1 sulfotransferases to construct and elongate mono- and disulfated disaccharide units [-&gt;3Galbeta1-&gt;4(6-sulfoGlcNAcbeta)1-&gt;] and [-&gt;3(6-sulfoGalbeta)1-&gt;4(6-sulfoGlcNAcbeta)1-&gt;] within keratan sulfate polymer. Involved in biosynthesis of N-linked keratan sulfate proteoglycans in cornea, with an impact on proteoglycan fibril organization and corneal transparency. May play a role in the maintenance of tissue architecture by suppressing cellular motility and invasion.</text>
</comment>
<dbReference type="PANTHER" id="PTHR14881:SF4">
    <property type="entry name" value="LISH DOMAIN-CONTAINING PROTEIN ARMC9"/>
    <property type="match status" value="1"/>
</dbReference>
<feature type="domain" description="ARMC9 CTLH-like" evidence="24">
    <location>
        <begin position="58"/>
        <end position="188"/>
    </location>
</feature>
<keyword evidence="14" id="KW-0333">Golgi apparatus</keyword>
<dbReference type="InterPro" id="IPR040369">
    <property type="entry name" value="ARMC9"/>
</dbReference>
<keyword evidence="18" id="KW-0966">Cell projection</keyword>
<evidence type="ECO:0000256" key="17">
    <source>
        <dbReference type="ARBA" id="ARBA00023212"/>
    </source>
</evidence>
<keyword evidence="15" id="KW-0472">Membrane</keyword>